<accession>A0A381NLC9</accession>
<dbReference type="AlphaFoldDB" id="A0A381NLC9"/>
<evidence type="ECO:0000313" key="2">
    <source>
        <dbReference type="EMBL" id="SUZ55402.1"/>
    </source>
</evidence>
<protein>
    <recommendedName>
        <fullName evidence="1">Thioredoxin-like fold domain-containing protein</fullName>
    </recommendedName>
</protein>
<gene>
    <name evidence="2" type="ORF">METZ01_LOCUS8256</name>
</gene>
<evidence type="ECO:0000259" key="1">
    <source>
        <dbReference type="Pfam" id="PF13462"/>
    </source>
</evidence>
<dbReference type="PANTHER" id="PTHR35891">
    <property type="entry name" value="THIOL:DISULFIDE INTERCHANGE PROTEIN DSBA"/>
    <property type="match status" value="1"/>
</dbReference>
<sequence>MKKITLLICSSVMVFSVVAKESIRGHYDVVGNIPAAHSVKKVVYEEFMNFGCPHCNNLYKASRNFRKKFADKVEFIDIPIVFRGQDDSPLRLYYVAKKIGKGDLIIDELFKASFTHNVNVFDPGITNYLARSLGIHKEFQKEKDQKWVNQLIKDGERKATIYGLTGTPTIVIQYALKMDIGPYGTMAGFVKKIPETIADLTQ</sequence>
<dbReference type="InterPro" id="IPR012336">
    <property type="entry name" value="Thioredoxin-like_fold"/>
</dbReference>
<name>A0A381NLC9_9ZZZZ</name>
<dbReference type="InterPro" id="IPR036249">
    <property type="entry name" value="Thioredoxin-like_sf"/>
</dbReference>
<feature type="domain" description="Thioredoxin-like fold" evidence="1">
    <location>
        <begin position="41"/>
        <end position="173"/>
    </location>
</feature>
<organism evidence="2">
    <name type="scientific">marine metagenome</name>
    <dbReference type="NCBI Taxonomy" id="408172"/>
    <lineage>
        <taxon>unclassified sequences</taxon>
        <taxon>metagenomes</taxon>
        <taxon>ecological metagenomes</taxon>
    </lineage>
</organism>
<dbReference type="Gene3D" id="3.40.30.10">
    <property type="entry name" value="Glutaredoxin"/>
    <property type="match status" value="1"/>
</dbReference>
<dbReference type="InterPro" id="IPR050824">
    <property type="entry name" value="Thiol_disulfide_DsbA"/>
</dbReference>
<dbReference type="PANTHER" id="PTHR35891:SF3">
    <property type="entry name" value="THIOL:DISULFIDE INTERCHANGE PROTEIN DSBL"/>
    <property type="match status" value="1"/>
</dbReference>
<dbReference type="Pfam" id="PF13462">
    <property type="entry name" value="Thioredoxin_4"/>
    <property type="match status" value="1"/>
</dbReference>
<proteinExistence type="predicted"/>
<reference evidence="2" key="1">
    <citation type="submission" date="2018-05" db="EMBL/GenBank/DDBJ databases">
        <authorList>
            <person name="Lanie J.A."/>
            <person name="Ng W.-L."/>
            <person name="Kazmierczak K.M."/>
            <person name="Andrzejewski T.M."/>
            <person name="Davidsen T.M."/>
            <person name="Wayne K.J."/>
            <person name="Tettelin H."/>
            <person name="Glass J.I."/>
            <person name="Rusch D."/>
            <person name="Podicherti R."/>
            <person name="Tsui H.-C.T."/>
            <person name="Winkler M.E."/>
        </authorList>
    </citation>
    <scope>NUCLEOTIDE SEQUENCE</scope>
</reference>
<dbReference type="EMBL" id="UINC01000443">
    <property type="protein sequence ID" value="SUZ55402.1"/>
    <property type="molecule type" value="Genomic_DNA"/>
</dbReference>
<dbReference type="SUPFAM" id="SSF52833">
    <property type="entry name" value="Thioredoxin-like"/>
    <property type="match status" value="1"/>
</dbReference>